<dbReference type="RefSeq" id="WP_168100964.1">
    <property type="nucleotide sequence ID" value="NZ_JAATEN010000004.1"/>
</dbReference>
<proteinExistence type="predicted"/>
<comment type="caution">
    <text evidence="2">The sequence shown here is derived from an EMBL/GenBank/DDBJ whole genome shotgun (WGS) entry which is preliminary data.</text>
</comment>
<sequence length="199" mass="19802">MTAWIAAGATIVAALITVLVPLLGSSGGEETTGGAPAAVPSAPPSSPAPGSVPAPASPSPSEETGTPGPDPGSSPAGSELWRGSLLLGTEPKDLDAGQPAAVGYSDEGDVYLLPGGEIEGWNGTVVSLWSGGTDRAPGYEECANTVQAEGARKQRLARNTVLCVRTGAGNIARLELTELDPGGRSGTFGVIIWSVAGRS</sequence>
<gene>
    <name evidence="2" type="ORF">HCK00_07420</name>
</gene>
<evidence type="ECO:0000313" key="2">
    <source>
        <dbReference type="EMBL" id="NJQ00369.1"/>
    </source>
</evidence>
<evidence type="ECO:0008006" key="4">
    <source>
        <dbReference type="Google" id="ProtNLM"/>
    </source>
</evidence>
<organism evidence="2 3">
    <name type="scientific">Streptomyces zingiberis</name>
    <dbReference type="NCBI Taxonomy" id="2053010"/>
    <lineage>
        <taxon>Bacteria</taxon>
        <taxon>Bacillati</taxon>
        <taxon>Actinomycetota</taxon>
        <taxon>Actinomycetes</taxon>
        <taxon>Kitasatosporales</taxon>
        <taxon>Streptomycetaceae</taxon>
        <taxon>Streptomyces</taxon>
    </lineage>
</organism>
<reference evidence="2 3" key="1">
    <citation type="submission" date="2020-03" db="EMBL/GenBank/DDBJ databases">
        <title>WGS of actinomycetes isolated from Thailand.</title>
        <authorList>
            <person name="Thawai C."/>
        </authorList>
    </citation>
    <scope>NUCLEOTIDE SEQUENCE [LARGE SCALE GENOMIC DNA]</scope>
    <source>
        <strain evidence="2 3">PLAI 1-29</strain>
    </source>
</reference>
<evidence type="ECO:0000313" key="3">
    <source>
        <dbReference type="Proteomes" id="UP000695264"/>
    </source>
</evidence>
<protein>
    <recommendedName>
        <fullName evidence="4">Serine/threonine protein kinase</fullName>
    </recommendedName>
</protein>
<feature type="compositionally biased region" description="Pro residues" evidence="1">
    <location>
        <begin position="41"/>
        <end position="58"/>
    </location>
</feature>
<keyword evidence="3" id="KW-1185">Reference proteome</keyword>
<evidence type="ECO:0000256" key="1">
    <source>
        <dbReference type="SAM" id="MobiDB-lite"/>
    </source>
</evidence>
<feature type="compositionally biased region" description="Low complexity" evidence="1">
    <location>
        <begin position="59"/>
        <end position="79"/>
    </location>
</feature>
<dbReference type="Proteomes" id="UP000695264">
    <property type="component" value="Unassembled WGS sequence"/>
</dbReference>
<feature type="region of interest" description="Disordered" evidence="1">
    <location>
        <begin position="27"/>
        <end position="80"/>
    </location>
</feature>
<dbReference type="EMBL" id="JAATEN010000004">
    <property type="protein sequence ID" value="NJQ00369.1"/>
    <property type="molecule type" value="Genomic_DNA"/>
</dbReference>
<name>A0ABX1BYH2_9ACTN</name>
<accession>A0ABX1BYH2</accession>